<dbReference type="GO" id="GO:0016747">
    <property type="term" value="F:acyltransferase activity, transferring groups other than amino-acyl groups"/>
    <property type="evidence" value="ECO:0007669"/>
    <property type="project" value="InterPro"/>
</dbReference>
<dbReference type="Proteomes" id="UP000054099">
    <property type="component" value="Unassembled WGS sequence"/>
</dbReference>
<evidence type="ECO:0000259" key="1">
    <source>
        <dbReference type="PROSITE" id="PS51186"/>
    </source>
</evidence>
<keyword evidence="3" id="KW-1185">Reference proteome</keyword>
<evidence type="ECO:0000313" key="3">
    <source>
        <dbReference type="Proteomes" id="UP000054099"/>
    </source>
</evidence>
<dbReference type="EMBL" id="LNQN01000005">
    <property type="protein sequence ID" value="KSU81831.1"/>
    <property type="molecule type" value="Genomic_DNA"/>
</dbReference>
<dbReference type="InterPro" id="IPR000182">
    <property type="entry name" value="GNAT_dom"/>
</dbReference>
<dbReference type="Pfam" id="PF00583">
    <property type="entry name" value="Acetyltransf_1"/>
    <property type="match status" value="1"/>
</dbReference>
<protein>
    <recommendedName>
        <fullName evidence="1">N-acetyltransferase domain-containing protein</fullName>
    </recommendedName>
</protein>
<dbReference type="Gene3D" id="3.40.630.30">
    <property type="match status" value="1"/>
</dbReference>
<organism evidence="2 3">
    <name type="scientific">Fictibacillus enclensis</name>
    <dbReference type="NCBI Taxonomy" id="1017270"/>
    <lineage>
        <taxon>Bacteria</taxon>
        <taxon>Bacillati</taxon>
        <taxon>Bacillota</taxon>
        <taxon>Bacilli</taxon>
        <taxon>Bacillales</taxon>
        <taxon>Fictibacillaceae</taxon>
        <taxon>Fictibacillus</taxon>
    </lineage>
</organism>
<feature type="domain" description="N-acetyltransferase" evidence="1">
    <location>
        <begin position="1"/>
        <end position="134"/>
    </location>
</feature>
<dbReference type="PROSITE" id="PS51186">
    <property type="entry name" value="GNAT"/>
    <property type="match status" value="1"/>
</dbReference>
<evidence type="ECO:0000313" key="2">
    <source>
        <dbReference type="EMBL" id="KSU81831.1"/>
    </source>
</evidence>
<dbReference type="InterPro" id="IPR016181">
    <property type="entry name" value="Acyl_CoA_acyltransferase"/>
</dbReference>
<proteinExistence type="predicted"/>
<sequence length="147" mass="16556">MTIRLRAAMPHEARSLGDLVKQAGLGTDGMREGIGNYLVVENDKGETIGTVGLERVEKDGLLRSFVLKKEYSNEQIFLRLIQRILLYCKEKGVETLYLLTKAVHLFEPLSFRPVPAEKVPAHVENTAHYKKTAEKGVVLLYCSLQEN</sequence>
<dbReference type="OrthoDB" id="2678531at2"/>
<dbReference type="RefSeq" id="WP_061973474.1">
    <property type="nucleotide sequence ID" value="NZ_FMAV01000003.1"/>
</dbReference>
<accession>A0A0V8J452</accession>
<name>A0A0V8J452_9BACL</name>
<comment type="caution">
    <text evidence="2">The sequence shown here is derived from an EMBL/GenBank/DDBJ whole genome shotgun (WGS) entry which is preliminary data.</text>
</comment>
<dbReference type="SUPFAM" id="SSF55729">
    <property type="entry name" value="Acyl-CoA N-acyltransferases (Nat)"/>
    <property type="match status" value="1"/>
</dbReference>
<reference evidence="2 3" key="1">
    <citation type="journal article" date="2014" name="Antonie Van Leeuwenhoek">
        <title>Fictibacillus enclensis sp. nov., isolated from marine sediment.</title>
        <authorList>
            <person name="Dastager S.G."/>
            <person name="Mawlankar R."/>
            <person name="Srinivasan K."/>
            <person name="Tang S.K."/>
            <person name="Lee J.C."/>
            <person name="Ramana V.V."/>
            <person name="Shouche Y.S."/>
        </authorList>
    </citation>
    <scope>NUCLEOTIDE SEQUENCE [LARGE SCALE GENOMIC DNA]</scope>
    <source>
        <strain evidence="2 3">NIO-1003</strain>
    </source>
</reference>
<gene>
    <name evidence="2" type="ORF">AS030_16210</name>
</gene>
<dbReference type="AlphaFoldDB" id="A0A0V8J452"/>